<gene>
    <name evidence="1" type="ORF">CWR45_14365</name>
</gene>
<reference evidence="2" key="1">
    <citation type="submission" date="2017-11" db="EMBL/GenBank/DDBJ databases">
        <authorList>
            <person name="Zhu W."/>
        </authorList>
    </citation>
    <scope>NUCLEOTIDE SEQUENCE [LARGE SCALE GENOMIC DNA]</scope>
    <source>
        <strain evidence="2">CAU 1051</strain>
    </source>
</reference>
<dbReference type="OrthoDB" id="9811390at2"/>
<proteinExistence type="predicted"/>
<keyword evidence="2" id="KW-1185">Reference proteome</keyword>
<dbReference type="EMBL" id="PIOD01000016">
    <property type="protein sequence ID" value="RDW16802.1"/>
    <property type="molecule type" value="Genomic_DNA"/>
</dbReference>
<protein>
    <submittedName>
        <fullName evidence="1">DUF370 domain-containing protein</fullName>
    </submittedName>
</protein>
<evidence type="ECO:0000313" key="2">
    <source>
        <dbReference type="Proteomes" id="UP000256520"/>
    </source>
</evidence>
<accession>A0A3D8PMA7</accession>
<dbReference type="InterPro" id="IPR007169">
    <property type="entry name" value="RemA-like"/>
</dbReference>
<dbReference type="Proteomes" id="UP000256520">
    <property type="component" value="Unassembled WGS sequence"/>
</dbReference>
<organism evidence="1 2">
    <name type="scientific">Oceanobacillus chungangensis</name>
    <dbReference type="NCBI Taxonomy" id="1229152"/>
    <lineage>
        <taxon>Bacteria</taxon>
        <taxon>Bacillati</taxon>
        <taxon>Bacillota</taxon>
        <taxon>Bacilli</taxon>
        <taxon>Bacillales</taxon>
        <taxon>Bacillaceae</taxon>
        <taxon>Oceanobacillus</taxon>
    </lineage>
</organism>
<name>A0A3D8PMA7_9BACI</name>
<dbReference type="AlphaFoldDB" id="A0A3D8PMA7"/>
<dbReference type="NCBIfam" id="NF046065">
    <property type="entry name" value="MtxRegRemB"/>
    <property type="match status" value="1"/>
</dbReference>
<sequence length="93" mass="10409">MFIHIGNANVIRSQDIIAIIDYQMIAESAIMDEMIETSSTRNNIVGPTVNAKSIVITEDMIYYTTISVATLQKRANMMSTISKLEDYSDQMSP</sequence>
<evidence type="ECO:0000313" key="1">
    <source>
        <dbReference type="EMBL" id="RDW16802.1"/>
    </source>
</evidence>
<comment type="caution">
    <text evidence="1">The sequence shown here is derived from an EMBL/GenBank/DDBJ whole genome shotgun (WGS) entry which is preliminary data.</text>
</comment>
<dbReference type="RefSeq" id="WP_115750556.1">
    <property type="nucleotide sequence ID" value="NZ_PIOD01000016.1"/>
</dbReference>
<dbReference type="Pfam" id="PF04025">
    <property type="entry name" value="RemA-like"/>
    <property type="match status" value="1"/>
</dbReference>